<reference evidence="4" key="1">
    <citation type="journal article" date="2022" name="bioRxiv">
        <title>Sequencing and chromosome-scale assembly of the giantPleurodeles waltlgenome.</title>
        <authorList>
            <person name="Brown T."/>
            <person name="Elewa A."/>
            <person name="Iarovenko S."/>
            <person name="Subramanian E."/>
            <person name="Araus A.J."/>
            <person name="Petzold A."/>
            <person name="Susuki M."/>
            <person name="Suzuki K.-i.T."/>
            <person name="Hayashi T."/>
            <person name="Toyoda A."/>
            <person name="Oliveira C."/>
            <person name="Osipova E."/>
            <person name="Leigh N.D."/>
            <person name="Simon A."/>
            <person name="Yun M.H."/>
        </authorList>
    </citation>
    <scope>NUCLEOTIDE SEQUENCE</scope>
    <source>
        <strain evidence="4">20211129_DDA</strain>
        <tissue evidence="4">Liver</tissue>
    </source>
</reference>
<name>A0AAV7SMF3_PLEWA</name>
<evidence type="ECO:0000256" key="1">
    <source>
        <dbReference type="SAM" id="Coils"/>
    </source>
</evidence>
<evidence type="ECO:0000313" key="4">
    <source>
        <dbReference type="EMBL" id="KAJ1165221.1"/>
    </source>
</evidence>
<comment type="caution">
    <text evidence="4">The sequence shown here is derived from an EMBL/GenBank/DDBJ whole genome shotgun (WGS) entry which is preliminary data.</text>
</comment>
<evidence type="ECO:0000256" key="3">
    <source>
        <dbReference type="SAM" id="SignalP"/>
    </source>
</evidence>
<feature type="compositionally biased region" description="Polar residues" evidence="2">
    <location>
        <begin position="125"/>
        <end position="137"/>
    </location>
</feature>
<proteinExistence type="predicted"/>
<sequence>MGHQILKLLRSRFATTIVQACLLDASGSAGGALPVEILMEAALSNNVTLELAVEGNIVTGDDKGMGREEGFESRIHCINISPSLNALESAKEKINLAGPTPGTDVKENCGQEGGRTPIKIGKPPNRNTPSASCSPENSDLKSDSGDNHLCSPATPSDTPPVISAEKPTLLTILQALQAQQEEAHQHFSQAKADNAAFQCSLMEIKSKIFSLYTEVVELHQCISDLKDTGAAAGKTLDCHESNLVLLQLKVEDMENHLRRHNLRIFCKPEGEEDDDLRYYIV</sequence>
<accession>A0AAV7SMF3</accession>
<dbReference type="Proteomes" id="UP001066276">
    <property type="component" value="Chromosome 4_2"/>
</dbReference>
<feature type="signal peptide" evidence="3">
    <location>
        <begin position="1"/>
        <end position="20"/>
    </location>
</feature>
<keyword evidence="1" id="KW-0175">Coiled coil</keyword>
<feature type="chain" id="PRO_5043473821" evidence="3">
    <location>
        <begin position="21"/>
        <end position="281"/>
    </location>
</feature>
<protein>
    <submittedName>
        <fullName evidence="4">Uncharacterized protein</fullName>
    </submittedName>
</protein>
<keyword evidence="3" id="KW-0732">Signal</keyword>
<evidence type="ECO:0000256" key="2">
    <source>
        <dbReference type="SAM" id="MobiDB-lite"/>
    </source>
</evidence>
<feature type="region of interest" description="Disordered" evidence="2">
    <location>
        <begin position="95"/>
        <end position="163"/>
    </location>
</feature>
<dbReference type="AlphaFoldDB" id="A0AAV7SMF3"/>
<gene>
    <name evidence="4" type="ORF">NDU88_005649</name>
</gene>
<evidence type="ECO:0000313" key="5">
    <source>
        <dbReference type="Proteomes" id="UP001066276"/>
    </source>
</evidence>
<feature type="coiled-coil region" evidence="1">
    <location>
        <begin position="236"/>
        <end position="263"/>
    </location>
</feature>
<dbReference type="EMBL" id="JANPWB010000008">
    <property type="protein sequence ID" value="KAJ1165221.1"/>
    <property type="molecule type" value="Genomic_DNA"/>
</dbReference>
<keyword evidence="5" id="KW-1185">Reference proteome</keyword>
<organism evidence="4 5">
    <name type="scientific">Pleurodeles waltl</name>
    <name type="common">Iberian ribbed newt</name>
    <dbReference type="NCBI Taxonomy" id="8319"/>
    <lineage>
        <taxon>Eukaryota</taxon>
        <taxon>Metazoa</taxon>
        <taxon>Chordata</taxon>
        <taxon>Craniata</taxon>
        <taxon>Vertebrata</taxon>
        <taxon>Euteleostomi</taxon>
        <taxon>Amphibia</taxon>
        <taxon>Batrachia</taxon>
        <taxon>Caudata</taxon>
        <taxon>Salamandroidea</taxon>
        <taxon>Salamandridae</taxon>
        <taxon>Pleurodelinae</taxon>
        <taxon>Pleurodeles</taxon>
    </lineage>
</organism>